<keyword evidence="4" id="KW-0720">Serine protease</keyword>
<proteinExistence type="inferred from homology"/>
<evidence type="ECO:0000259" key="7">
    <source>
        <dbReference type="PROSITE" id="PS50240"/>
    </source>
</evidence>
<feature type="domain" description="Peptidase S1" evidence="7">
    <location>
        <begin position="22"/>
        <end position="261"/>
    </location>
</feature>
<protein>
    <submittedName>
        <fullName evidence="8">(diamondback moth) hypothetical protein</fullName>
    </submittedName>
</protein>
<dbReference type="PRINTS" id="PR00722">
    <property type="entry name" value="CHYMOTRYPSIN"/>
</dbReference>
<dbReference type="PANTHER" id="PTHR24276:SF98">
    <property type="entry name" value="FI18310P1-RELATED"/>
    <property type="match status" value="1"/>
</dbReference>
<dbReference type="InterPro" id="IPR043504">
    <property type="entry name" value="Peptidase_S1_PA_chymotrypsin"/>
</dbReference>
<keyword evidence="6" id="KW-0732">Signal</keyword>
<dbReference type="Pfam" id="PF00089">
    <property type="entry name" value="Trypsin"/>
    <property type="match status" value="1"/>
</dbReference>
<dbReference type="CDD" id="cd00190">
    <property type="entry name" value="Tryp_SPc"/>
    <property type="match status" value="1"/>
</dbReference>
<evidence type="ECO:0000313" key="9">
    <source>
        <dbReference type="Proteomes" id="UP000653454"/>
    </source>
</evidence>
<gene>
    <name evidence="8" type="ORF">PLXY2_LOCUS12653</name>
</gene>
<reference evidence="8" key="1">
    <citation type="submission" date="2020-11" db="EMBL/GenBank/DDBJ databases">
        <authorList>
            <person name="Whiteford S."/>
        </authorList>
    </citation>
    <scope>NUCLEOTIDE SEQUENCE</scope>
</reference>
<dbReference type="AlphaFoldDB" id="A0A8S4G5X6"/>
<dbReference type="InterPro" id="IPR001254">
    <property type="entry name" value="Trypsin_dom"/>
</dbReference>
<dbReference type="PANTHER" id="PTHR24276">
    <property type="entry name" value="POLYSERASE-RELATED"/>
    <property type="match status" value="1"/>
</dbReference>
<evidence type="ECO:0000256" key="2">
    <source>
        <dbReference type="ARBA" id="ARBA00022670"/>
    </source>
</evidence>
<evidence type="ECO:0000256" key="4">
    <source>
        <dbReference type="ARBA" id="ARBA00022825"/>
    </source>
</evidence>
<evidence type="ECO:0000256" key="3">
    <source>
        <dbReference type="ARBA" id="ARBA00022801"/>
    </source>
</evidence>
<accession>A0A8S4G5X6</accession>
<evidence type="ECO:0000256" key="6">
    <source>
        <dbReference type="SAM" id="SignalP"/>
    </source>
</evidence>
<keyword evidence="2" id="KW-0645">Protease</keyword>
<dbReference type="Gene3D" id="2.40.10.10">
    <property type="entry name" value="Trypsin-like serine proteases"/>
    <property type="match status" value="1"/>
</dbReference>
<dbReference type="SUPFAM" id="SSF50494">
    <property type="entry name" value="Trypsin-like serine proteases"/>
    <property type="match status" value="1"/>
</dbReference>
<feature type="signal peptide" evidence="6">
    <location>
        <begin position="1"/>
        <end position="15"/>
    </location>
</feature>
<feature type="chain" id="PRO_5035893722" evidence="6">
    <location>
        <begin position="16"/>
        <end position="262"/>
    </location>
</feature>
<dbReference type="InterPro" id="IPR050430">
    <property type="entry name" value="Peptidase_S1"/>
</dbReference>
<comment type="similarity">
    <text evidence="1">Belongs to the peptidase S1 family.</text>
</comment>
<keyword evidence="3" id="KW-0378">Hydrolase</keyword>
<dbReference type="InterPro" id="IPR009003">
    <property type="entry name" value="Peptidase_S1_PA"/>
</dbReference>
<keyword evidence="9" id="KW-1185">Reference proteome</keyword>
<dbReference type="SMART" id="SM00020">
    <property type="entry name" value="Tryp_SPc"/>
    <property type="match status" value="1"/>
</dbReference>
<evidence type="ECO:0000256" key="1">
    <source>
        <dbReference type="ARBA" id="ARBA00007664"/>
    </source>
</evidence>
<dbReference type="PROSITE" id="PS50240">
    <property type="entry name" value="TRYPSIN_DOM"/>
    <property type="match status" value="1"/>
</dbReference>
<comment type="caution">
    <text evidence="8">The sequence shown here is derived from an EMBL/GenBank/DDBJ whole genome shotgun (WGS) entry which is preliminary data.</text>
</comment>
<dbReference type="InterPro" id="IPR001314">
    <property type="entry name" value="Peptidase_S1A"/>
</dbReference>
<dbReference type="Proteomes" id="UP000653454">
    <property type="component" value="Unassembled WGS sequence"/>
</dbReference>
<dbReference type="EMBL" id="CAJHNJ030000077">
    <property type="protein sequence ID" value="CAG9134372.1"/>
    <property type="molecule type" value="Genomic_DNA"/>
</dbReference>
<name>A0A8S4G5X6_PLUXY</name>
<organism evidence="8 9">
    <name type="scientific">Plutella xylostella</name>
    <name type="common">Diamondback moth</name>
    <name type="synonym">Plutella maculipennis</name>
    <dbReference type="NCBI Taxonomy" id="51655"/>
    <lineage>
        <taxon>Eukaryota</taxon>
        <taxon>Metazoa</taxon>
        <taxon>Ecdysozoa</taxon>
        <taxon>Arthropoda</taxon>
        <taxon>Hexapoda</taxon>
        <taxon>Insecta</taxon>
        <taxon>Pterygota</taxon>
        <taxon>Neoptera</taxon>
        <taxon>Endopterygota</taxon>
        <taxon>Lepidoptera</taxon>
        <taxon>Glossata</taxon>
        <taxon>Ditrysia</taxon>
        <taxon>Yponomeutoidea</taxon>
        <taxon>Plutellidae</taxon>
        <taxon>Plutella</taxon>
    </lineage>
</organism>
<dbReference type="GO" id="GO:0004252">
    <property type="term" value="F:serine-type endopeptidase activity"/>
    <property type="evidence" value="ECO:0007669"/>
    <property type="project" value="InterPro"/>
</dbReference>
<sequence>MRVLILVALLGAAFAAPQSQRIAGGEDTTIQQYPFFANINYGLLGIWGLHCGGSLISNSVVLTAADCVKGHFAFTFRVRLGSSTPGSGKNFNVEDFKTHERFDSPRQANDIALVFLSTRASPSNTIGFARIPGLSYTVADNTSVVAVGYGDLRENGDNPDMLQSVELFTVNQEYCSEQYAYLKTQPDREDTPIVSEDMICVGLTGIGGKGFCKGDEGGPIVIEKDIVVGVASWRYRCGDPIYPGVATRVGSYADWIVANGGV</sequence>
<evidence type="ECO:0000313" key="8">
    <source>
        <dbReference type="EMBL" id="CAG9134372.1"/>
    </source>
</evidence>
<keyword evidence="5" id="KW-1015">Disulfide bond</keyword>
<dbReference type="GO" id="GO:0006508">
    <property type="term" value="P:proteolysis"/>
    <property type="evidence" value="ECO:0007669"/>
    <property type="project" value="UniProtKB-KW"/>
</dbReference>
<evidence type="ECO:0000256" key="5">
    <source>
        <dbReference type="ARBA" id="ARBA00023157"/>
    </source>
</evidence>